<dbReference type="GO" id="GO:0005576">
    <property type="term" value="C:extracellular region"/>
    <property type="evidence" value="ECO:0007669"/>
    <property type="project" value="UniProtKB-SubCell"/>
</dbReference>
<comment type="subcellular location">
    <subcellularLocation>
        <location evidence="1">Secreted</location>
    </subcellularLocation>
</comment>
<accession>A0A4W3HNS9</accession>
<keyword evidence="4" id="KW-0325">Glycoprotein</keyword>
<evidence type="ECO:0000256" key="1">
    <source>
        <dbReference type="ARBA" id="ARBA00004613"/>
    </source>
</evidence>
<dbReference type="PANTHER" id="PTHR15031:SF4">
    <property type="entry name" value="CARTILAGE INTERMEDIATE LAYER PROTEIN 1"/>
    <property type="match status" value="1"/>
</dbReference>
<dbReference type="PANTHER" id="PTHR15031">
    <property type="entry name" value="CARTILAGE INTERMEDIATE LAYER PROTEIN CLIP"/>
    <property type="match status" value="1"/>
</dbReference>
<evidence type="ECO:0000256" key="2">
    <source>
        <dbReference type="ARBA" id="ARBA00022525"/>
    </source>
</evidence>
<evidence type="ECO:0000259" key="5">
    <source>
        <dbReference type="Pfam" id="PF13330"/>
    </source>
</evidence>
<keyword evidence="2" id="KW-0964">Secreted</keyword>
<keyword evidence="3" id="KW-0732">Signal</keyword>
<dbReference type="OMA" id="EIRYLCM"/>
<evidence type="ECO:0000313" key="6">
    <source>
        <dbReference type="Ensembl" id="ENSCMIP00000016777.1"/>
    </source>
</evidence>
<reference evidence="7" key="1">
    <citation type="journal article" date="2006" name="Science">
        <title>Ancient noncoding elements conserved in the human genome.</title>
        <authorList>
            <person name="Venkatesh B."/>
            <person name="Kirkness E.F."/>
            <person name="Loh Y.H."/>
            <person name="Halpern A.L."/>
            <person name="Lee A.P."/>
            <person name="Johnson J."/>
            <person name="Dandona N."/>
            <person name="Viswanathan L.D."/>
            <person name="Tay A."/>
            <person name="Venter J.C."/>
            <person name="Strausberg R.L."/>
            <person name="Brenner S."/>
        </authorList>
    </citation>
    <scope>NUCLEOTIDE SEQUENCE [LARGE SCALE GENOMIC DNA]</scope>
</reference>
<organism evidence="6 7">
    <name type="scientific">Callorhinchus milii</name>
    <name type="common">Ghost shark</name>
    <dbReference type="NCBI Taxonomy" id="7868"/>
    <lineage>
        <taxon>Eukaryota</taxon>
        <taxon>Metazoa</taxon>
        <taxon>Chordata</taxon>
        <taxon>Craniata</taxon>
        <taxon>Vertebrata</taxon>
        <taxon>Chondrichthyes</taxon>
        <taxon>Holocephali</taxon>
        <taxon>Chimaeriformes</taxon>
        <taxon>Callorhinchidae</taxon>
        <taxon>Callorhinchus</taxon>
    </lineage>
</organism>
<reference evidence="7" key="3">
    <citation type="journal article" date="2014" name="Nature">
        <title>Elephant shark genome provides unique insights into gnathostome evolution.</title>
        <authorList>
            <consortium name="International Elephant Shark Genome Sequencing Consortium"/>
            <person name="Venkatesh B."/>
            <person name="Lee A.P."/>
            <person name="Ravi V."/>
            <person name="Maurya A.K."/>
            <person name="Lian M.M."/>
            <person name="Swann J.B."/>
            <person name="Ohta Y."/>
            <person name="Flajnik M.F."/>
            <person name="Sutoh Y."/>
            <person name="Kasahara M."/>
            <person name="Hoon S."/>
            <person name="Gangu V."/>
            <person name="Roy S.W."/>
            <person name="Irimia M."/>
            <person name="Korzh V."/>
            <person name="Kondrychyn I."/>
            <person name="Lim Z.W."/>
            <person name="Tay B.H."/>
            <person name="Tohari S."/>
            <person name="Kong K.W."/>
            <person name="Ho S."/>
            <person name="Lorente-Galdos B."/>
            <person name="Quilez J."/>
            <person name="Marques-Bonet T."/>
            <person name="Raney B.J."/>
            <person name="Ingham P.W."/>
            <person name="Tay A."/>
            <person name="Hillier L.W."/>
            <person name="Minx P."/>
            <person name="Boehm T."/>
            <person name="Wilson R.K."/>
            <person name="Brenner S."/>
            <person name="Warren W.C."/>
        </authorList>
    </citation>
    <scope>NUCLEOTIDE SEQUENCE [LARGE SCALE GENOMIC DNA]</scope>
</reference>
<dbReference type="GeneTree" id="ENSGT01010000222933"/>
<dbReference type="AlphaFoldDB" id="A0A4W3HNS9"/>
<keyword evidence="7" id="KW-1185">Reference proteome</keyword>
<dbReference type="Proteomes" id="UP000314986">
    <property type="component" value="Unassembled WGS sequence"/>
</dbReference>
<feature type="domain" description="WxxW" evidence="5">
    <location>
        <begin position="93"/>
        <end position="175"/>
    </location>
</feature>
<evidence type="ECO:0000256" key="4">
    <source>
        <dbReference type="ARBA" id="ARBA00023180"/>
    </source>
</evidence>
<dbReference type="InParanoid" id="A0A4W3HNS9"/>
<protein>
    <recommendedName>
        <fullName evidence="5">WxxW domain-containing protein</fullName>
    </recommendedName>
</protein>
<evidence type="ECO:0000313" key="7">
    <source>
        <dbReference type="Proteomes" id="UP000314986"/>
    </source>
</evidence>
<evidence type="ECO:0000256" key="3">
    <source>
        <dbReference type="ARBA" id="ARBA00022729"/>
    </source>
</evidence>
<reference evidence="6" key="4">
    <citation type="submission" date="2025-08" db="UniProtKB">
        <authorList>
            <consortium name="Ensembl"/>
        </authorList>
    </citation>
    <scope>IDENTIFICATION</scope>
</reference>
<sequence>KHSEPCYTQWFNRDIPSGDGDYETVPEIKHEYPNQLCDKPIACEVQTVHGTPAELTRFICENKHQKGKECKDYKIRFKCPEDFCNVDSNVCYTQWFEHDDTSKNGQYETITDLRKEFPDQLCEEPISCEVQTIEGTPVEITGDTIKLCTILRGFSCPSGHHNKKQCQNYKIRFKCPQDFCNDGEYF</sequence>
<dbReference type="InterPro" id="IPR025155">
    <property type="entry name" value="WxxW_domain"/>
</dbReference>
<dbReference type="InterPro" id="IPR039675">
    <property type="entry name" value="CILP1/CILP2"/>
</dbReference>
<feature type="domain" description="WxxW" evidence="5">
    <location>
        <begin position="8"/>
        <end position="79"/>
    </location>
</feature>
<dbReference type="Ensembl" id="ENSCMIT00000017110.1">
    <property type="protein sequence ID" value="ENSCMIP00000016777.1"/>
    <property type="gene ID" value="ENSCMIG00000008054.1"/>
</dbReference>
<dbReference type="Pfam" id="PF13330">
    <property type="entry name" value="Mucin2_WxxW"/>
    <property type="match status" value="2"/>
</dbReference>
<reference evidence="7" key="2">
    <citation type="journal article" date="2007" name="PLoS Biol.">
        <title>Survey sequencing and comparative analysis of the elephant shark (Callorhinchus milii) genome.</title>
        <authorList>
            <person name="Venkatesh B."/>
            <person name="Kirkness E.F."/>
            <person name="Loh Y.H."/>
            <person name="Halpern A.L."/>
            <person name="Lee A.P."/>
            <person name="Johnson J."/>
            <person name="Dandona N."/>
            <person name="Viswanathan L.D."/>
            <person name="Tay A."/>
            <person name="Venter J.C."/>
            <person name="Strausberg R.L."/>
            <person name="Brenner S."/>
        </authorList>
    </citation>
    <scope>NUCLEOTIDE SEQUENCE [LARGE SCALE GENOMIC DNA]</scope>
</reference>
<proteinExistence type="predicted"/>
<reference evidence="6" key="5">
    <citation type="submission" date="2025-09" db="UniProtKB">
        <authorList>
            <consortium name="Ensembl"/>
        </authorList>
    </citation>
    <scope>IDENTIFICATION</scope>
</reference>
<name>A0A4W3HNS9_CALMI</name>